<evidence type="ECO:0000256" key="1">
    <source>
        <dbReference type="SAM" id="MobiDB-lite"/>
    </source>
</evidence>
<reference evidence="3" key="1">
    <citation type="submission" date="2024-04" db="UniProtKB">
        <authorList>
            <consortium name="EnsemblMetazoa"/>
        </authorList>
    </citation>
    <scope>IDENTIFICATION</scope>
    <source>
        <strain evidence="3">EBRO</strain>
    </source>
</reference>
<name>A0AAG5D475_ANOAO</name>
<proteinExistence type="predicted"/>
<dbReference type="EnsemblMetazoa" id="ENSAATROPT005941">
    <property type="protein sequence ID" value="ENSAATROPP005423"/>
    <property type="gene ID" value="ENSAATROPG004809"/>
</dbReference>
<evidence type="ECO:0000313" key="4">
    <source>
        <dbReference type="Proteomes" id="UP000075880"/>
    </source>
</evidence>
<dbReference type="AlphaFoldDB" id="A0AAG5D475"/>
<evidence type="ECO:0000256" key="2">
    <source>
        <dbReference type="SAM" id="Phobius"/>
    </source>
</evidence>
<feature type="transmembrane region" description="Helical" evidence="2">
    <location>
        <begin position="141"/>
        <end position="163"/>
    </location>
</feature>
<organism evidence="3 4">
    <name type="scientific">Anopheles atroparvus</name>
    <name type="common">European mosquito</name>
    <dbReference type="NCBI Taxonomy" id="41427"/>
    <lineage>
        <taxon>Eukaryota</taxon>
        <taxon>Metazoa</taxon>
        <taxon>Ecdysozoa</taxon>
        <taxon>Arthropoda</taxon>
        <taxon>Hexapoda</taxon>
        <taxon>Insecta</taxon>
        <taxon>Pterygota</taxon>
        <taxon>Neoptera</taxon>
        <taxon>Endopterygota</taxon>
        <taxon>Diptera</taxon>
        <taxon>Nematocera</taxon>
        <taxon>Culicoidea</taxon>
        <taxon>Culicidae</taxon>
        <taxon>Anophelinae</taxon>
        <taxon>Anopheles</taxon>
    </lineage>
</organism>
<protein>
    <recommendedName>
        <fullName evidence="5">Transmembrane protein</fullName>
    </recommendedName>
</protein>
<evidence type="ECO:0008006" key="5">
    <source>
        <dbReference type="Google" id="ProtNLM"/>
    </source>
</evidence>
<dbReference type="Proteomes" id="UP000075880">
    <property type="component" value="Unassembled WGS sequence"/>
</dbReference>
<evidence type="ECO:0000313" key="3">
    <source>
        <dbReference type="EnsemblMetazoa" id="ENSAATROPP005423"/>
    </source>
</evidence>
<accession>A0AAG5D475</accession>
<feature type="compositionally biased region" description="Basic and acidic residues" evidence="1">
    <location>
        <begin position="91"/>
        <end position="103"/>
    </location>
</feature>
<keyword evidence="4" id="KW-1185">Reference proteome</keyword>
<keyword evidence="2" id="KW-0472">Membrane</keyword>
<feature type="region of interest" description="Disordered" evidence="1">
    <location>
        <begin position="82"/>
        <end position="103"/>
    </location>
</feature>
<keyword evidence="2" id="KW-0812">Transmembrane</keyword>
<keyword evidence="2" id="KW-1133">Transmembrane helix</keyword>
<sequence>MARGSVRCRSLVFSASTFAALAVFVVVAFGEHSVRTGSDGLLSDGGQFRWNDYHYLEGLPMDRLLQLQRTVGELRASFLNASDQGEPPAMETRELPEDTAGKGSREWANNMFALPLKMENIAERRSGVEPWNSKPSKVQTIFQISITGLAFLAFAGYLLCMIVQAIKSKGTTYYHPTISGTATLSSTIKKRRPFKRRKRQTLPYVTADNAGAPLDAYDADQLHRMLIAFAEAYVEPPGRS</sequence>